<dbReference type="EMBL" id="GU812131">
    <property type="protein sequence ID" value="ADO66042.1"/>
    <property type="molecule type" value="Genomic_DNA"/>
</dbReference>
<accession>E3TH69</accession>
<feature type="domain" description="NADH:quinone oxidoreductase/Mrp antiporter transmembrane" evidence="18">
    <location>
        <begin position="24"/>
        <end position="287"/>
    </location>
</feature>
<feature type="transmembrane region" description="Helical" evidence="17">
    <location>
        <begin position="276"/>
        <end position="300"/>
    </location>
</feature>
<feature type="transmembrane region" description="Helical" evidence="17">
    <location>
        <begin position="236"/>
        <end position="256"/>
    </location>
</feature>
<organism evidence="20">
    <name type="scientific">Pelophylax cf. bedriagae 'Central Asia 2'</name>
    <dbReference type="NCBI Taxonomy" id="909423"/>
    <lineage>
        <taxon>Eukaryota</taxon>
        <taxon>Metazoa</taxon>
        <taxon>Chordata</taxon>
        <taxon>Craniata</taxon>
        <taxon>Vertebrata</taxon>
        <taxon>Euteleostomi</taxon>
        <taxon>Amphibia</taxon>
        <taxon>Batrachia</taxon>
        <taxon>Anura</taxon>
        <taxon>Neobatrachia</taxon>
        <taxon>Ranoidea</taxon>
        <taxon>Ranidae</taxon>
        <taxon>Pelophylax</taxon>
    </lineage>
</organism>
<keyword evidence="5" id="KW-0813">Transport</keyword>
<keyword evidence="11 17" id="KW-1133">Transmembrane helix</keyword>
<evidence type="ECO:0000313" key="20">
    <source>
        <dbReference type="EMBL" id="ADO66041.1"/>
    </source>
</evidence>
<comment type="catalytic activity">
    <reaction evidence="16 17">
        <text>a ubiquinone + NADH + 5 H(+)(in) = a ubiquinol + NAD(+) + 4 H(+)(out)</text>
        <dbReference type="Rhea" id="RHEA:29091"/>
        <dbReference type="Rhea" id="RHEA-COMP:9565"/>
        <dbReference type="Rhea" id="RHEA-COMP:9566"/>
        <dbReference type="ChEBI" id="CHEBI:15378"/>
        <dbReference type="ChEBI" id="CHEBI:16389"/>
        <dbReference type="ChEBI" id="CHEBI:17976"/>
        <dbReference type="ChEBI" id="CHEBI:57540"/>
        <dbReference type="ChEBI" id="CHEBI:57945"/>
        <dbReference type="EC" id="7.1.1.2"/>
    </reaction>
</comment>
<protein>
    <recommendedName>
        <fullName evidence="4 17">NADH-ubiquinone oxidoreductase chain 2</fullName>
        <ecNumber evidence="3 17">7.1.1.2</ecNumber>
    </recommendedName>
</protein>
<geneLocation type="mitochondrion" evidence="20"/>
<dbReference type="GO" id="GO:0006120">
    <property type="term" value="P:mitochondrial electron transport, NADH to ubiquinone"/>
    <property type="evidence" value="ECO:0007669"/>
    <property type="project" value="InterPro"/>
</dbReference>
<evidence type="ECO:0000256" key="17">
    <source>
        <dbReference type="RuleBase" id="RU003403"/>
    </source>
</evidence>
<dbReference type="Pfam" id="PF00361">
    <property type="entry name" value="Proton_antipo_M"/>
    <property type="match status" value="1"/>
</dbReference>
<evidence type="ECO:0000256" key="14">
    <source>
        <dbReference type="ARBA" id="ARBA00023128"/>
    </source>
</evidence>
<evidence type="ECO:0000256" key="3">
    <source>
        <dbReference type="ARBA" id="ARBA00012944"/>
    </source>
</evidence>
<comment type="similarity">
    <text evidence="2 17">Belongs to the complex I subunit 2 family.</text>
</comment>
<keyword evidence="8 17" id="KW-0999">Mitochondrion inner membrane</keyword>
<reference evidence="20" key="1">
    <citation type="journal article" date="2010" name="J. Biogeogr.">
        <title>Phylogeographic patterns of genetic diversity in eastern Mediterranean water frogs have been determined by Late Cenozoic environmental change and geological processes.</title>
        <authorList>
            <person name="Akin C."/>
            <person name="Bilgin C."/>
            <person name="Beerli P."/>
            <person name="Westaway R."/>
            <person name="Ohst T."/>
            <person name="Litvinchuk S.N."/>
            <person name="Uzzell T."/>
            <person name="Bilgin M."/>
            <person name="Hotz H."/>
            <person name="Guex G.-D."/>
            <person name="Plotner J."/>
        </authorList>
    </citation>
    <scope>NUCLEOTIDE SEQUENCE</scope>
</reference>
<comment type="function">
    <text evidence="17">Core subunit of the mitochondrial membrane respiratory chain NADH dehydrogenase (Complex I) which catalyzes electron transfer from NADH through the respiratory chain, using ubiquinone as an electron acceptor. Essential for the catalytic activity and assembly of complex I.</text>
</comment>
<keyword evidence="9 17" id="KW-1278">Translocase</keyword>
<evidence type="ECO:0000256" key="13">
    <source>
        <dbReference type="ARBA" id="ARBA00023075"/>
    </source>
</evidence>
<keyword evidence="13 17" id="KW-0830">Ubiquinone</keyword>
<evidence type="ECO:0000256" key="5">
    <source>
        <dbReference type="ARBA" id="ARBA00022448"/>
    </source>
</evidence>
<feature type="transmembrane region" description="Helical" evidence="17">
    <location>
        <begin position="321"/>
        <end position="344"/>
    </location>
</feature>
<evidence type="ECO:0000256" key="10">
    <source>
        <dbReference type="ARBA" id="ARBA00022982"/>
    </source>
</evidence>
<evidence type="ECO:0000259" key="18">
    <source>
        <dbReference type="Pfam" id="PF00361"/>
    </source>
</evidence>
<proteinExistence type="inferred from homology"/>
<keyword evidence="10 17" id="KW-0249">Electron transport</keyword>
<sequence length="345" mass="37702">MNPLALTIFLLSLAIGTTITLSSCHWLLAWVGLEINTLAIIPLMTKTPHPRAIEAATKYFLTQAAASALVLFSSLINAWQTGEWNIDSISDLPMNVLSIALMMKLGLAPLHFWMPEVLQGISLSTGLILSTWQKIAPMTLLFQTSHLINLDLTIILGLTSILVGGWGGIGQTQLRKIMAFSSIGHLGWMIIVLKFNPSLTLFNFIFYIIMTASMFLSLMTLSATKMSQISTSWSKTPTLTASTLLILLSLAGLPPLTGFAPKLLITQELVKQNATLLAALVMLASLLALFFYLRLTYIVSLTLPPNTPNSFSFWRTSNKPLAITAIMNTLALILLPLTATLLIFL</sequence>
<evidence type="ECO:0000256" key="1">
    <source>
        <dbReference type="ARBA" id="ARBA00004448"/>
    </source>
</evidence>
<keyword evidence="6 17" id="KW-0679">Respiratory chain</keyword>
<keyword evidence="7 17" id="KW-0812">Transmembrane</keyword>
<feature type="transmembrane region" description="Helical" evidence="17">
    <location>
        <begin position="56"/>
        <end position="80"/>
    </location>
</feature>
<feature type="transmembrane region" description="Helical" evidence="17">
    <location>
        <begin position="92"/>
        <end position="110"/>
    </location>
</feature>
<dbReference type="EC" id="7.1.1.2" evidence="3 17"/>
<dbReference type="InterPro" id="IPR010933">
    <property type="entry name" value="NADH_DH_su2_C"/>
</dbReference>
<dbReference type="PANTHER" id="PTHR46552:SF1">
    <property type="entry name" value="NADH-UBIQUINONE OXIDOREDUCTASE CHAIN 2"/>
    <property type="match status" value="1"/>
</dbReference>
<name>E3TH69_9NEOB</name>
<dbReference type="PANTHER" id="PTHR46552">
    <property type="entry name" value="NADH-UBIQUINONE OXIDOREDUCTASE CHAIN 2"/>
    <property type="match status" value="1"/>
</dbReference>
<dbReference type="Pfam" id="PF06444">
    <property type="entry name" value="NADH_dehy_S2_C"/>
    <property type="match status" value="1"/>
</dbReference>
<evidence type="ECO:0000256" key="16">
    <source>
        <dbReference type="ARBA" id="ARBA00049551"/>
    </source>
</evidence>
<evidence type="ECO:0000256" key="6">
    <source>
        <dbReference type="ARBA" id="ARBA00022660"/>
    </source>
</evidence>
<feature type="transmembrane region" description="Helical" evidence="17">
    <location>
        <begin position="147"/>
        <end position="165"/>
    </location>
</feature>
<dbReference type="AlphaFoldDB" id="E3TH69"/>
<evidence type="ECO:0000256" key="8">
    <source>
        <dbReference type="ARBA" id="ARBA00022792"/>
    </source>
</evidence>
<dbReference type="GO" id="GO:0005743">
    <property type="term" value="C:mitochondrial inner membrane"/>
    <property type="evidence" value="ECO:0007669"/>
    <property type="project" value="UniProtKB-SubCell"/>
</dbReference>
<dbReference type="InterPro" id="IPR003917">
    <property type="entry name" value="NADH_UbQ_OxRdtase_chain2"/>
</dbReference>
<feature type="domain" description="NADH dehydrogenase subunit 2 C-terminal" evidence="19">
    <location>
        <begin position="289"/>
        <end position="341"/>
    </location>
</feature>
<evidence type="ECO:0000256" key="12">
    <source>
        <dbReference type="ARBA" id="ARBA00023027"/>
    </source>
</evidence>
<feature type="transmembrane region" description="Helical" evidence="17">
    <location>
        <begin position="201"/>
        <end position="224"/>
    </location>
</feature>
<evidence type="ECO:0000256" key="15">
    <source>
        <dbReference type="ARBA" id="ARBA00023136"/>
    </source>
</evidence>
<evidence type="ECO:0000256" key="9">
    <source>
        <dbReference type="ARBA" id="ARBA00022967"/>
    </source>
</evidence>
<evidence type="ECO:0000256" key="11">
    <source>
        <dbReference type="ARBA" id="ARBA00022989"/>
    </source>
</evidence>
<dbReference type="GO" id="GO:0008137">
    <property type="term" value="F:NADH dehydrogenase (ubiquinone) activity"/>
    <property type="evidence" value="ECO:0007669"/>
    <property type="project" value="UniProtKB-EC"/>
</dbReference>
<keyword evidence="15 17" id="KW-0472">Membrane</keyword>
<comment type="subcellular location">
    <subcellularLocation>
        <location evidence="1 17">Mitochondrion inner membrane</location>
        <topology evidence="1 17">Multi-pass membrane protein</topology>
    </subcellularLocation>
</comment>
<dbReference type="InterPro" id="IPR050175">
    <property type="entry name" value="Complex_I_Subunit_2"/>
</dbReference>
<keyword evidence="14 17" id="KW-0496">Mitochondrion</keyword>
<evidence type="ECO:0000256" key="4">
    <source>
        <dbReference type="ARBA" id="ARBA00021008"/>
    </source>
</evidence>
<evidence type="ECO:0000256" key="2">
    <source>
        <dbReference type="ARBA" id="ARBA00007012"/>
    </source>
</evidence>
<keyword evidence="12 17" id="KW-0520">NAD</keyword>
<evidence type="ECO:0000256" key="7">
    <source>
        <dbReference type="ARBA" id="ARBA00022692"/>
    </source>
</evidence>
<evidence type="ECO:0000259" key="19">
    <source>
        <dbReference type="Pfam" id="PF06444"/>
    </source>
</evidence>
<dbReference type="EMBL" id="GU812130">
    <property type="protein sequence ID" value="ADO66041.1"/>
    <property type="molecule type" value="Genomic_DNA"/>
</dbReference>
<gene>
    <name evidence="20" type="primary">ND2</name>
</gene>
<dbReference type="InterPro" id="IPR001750">
    <property type="entry name" value="ND/Mrp_TM"/>
</dbReference>
<dbReference type="PRINTS" id="PR01436">
    <property type="entry name" value="NADHDHGNASE2"/>
</dbReference>